<name>A0ABD1DCF4_CULPP</name>
<protein>
    <submittedName>
        <fullName evidence="2">Uncharacterized protein</fullName>
    </submittedName>
</protein>
<dbReference type="EMBL" id="JBEHCU010006373">
    <property type="protein sequence ID" value="KAL1397232.1"/>
    <property type="molecule type" value="Genomic_DNA"/>
</dbReference>
<dbReference type="AlphaFoldDB" id="A0ABD1DCF4"/>
<keyword evidence="1" id="KW-1133">Transmembrane helix</keyword>
<reference evidence="2 3" key="1">
    <citation type="submission" date="2024-05" db="EMBL/GenBank/DDBJ databases">
        <title>Culex pipiens pipiens assembly and annotation.</title>
        <authorList>
            <person name="Alout H."/>
            <person name="Durand T."/>
        </authorList>
    </citation>
    <scope>NUCLEOTIDE SEQUENCE [LARGE SCALE GENOMIC DNA]</scope>
    <source>
        <strain evidence="2">HA-2024</strain>
        <tissue evidence="2">Whole body</tissue>
    </source>
</reference>
<feature type="transmembrane region" description="Helical" evidence="1">
    <location>
        <begin position="6"/>
        <end position="25"/>
    </location>
</feature>
<keyword evidence="1" id="KW-0812">Transmembrane</keyword>
<keyword evidence="1" id="KW-0472">Membrane</keyword>
<accession>A0ABD1DCF4</accession>
<sequence>MFFTVAVVISMVYVIFAILLSIHFAPTDFRTLHAKAQRFSLHLRHGLDGSAGSVLEGLVFYRKFSPVSQTSY</sequence>
<gene>
    <name evidence="2" type="ORF">pipiens_009908</name>
</gene>
<evidence type="ECO:0000256" key="1">
    <source>
        <dbReference type="SAM" id="Phobius"/>
    </source>
</evidence>
<dbReference type="Proteomes" id="UP001562425">
    <property type="component" value="Unassembled WGS sequence"/>
</dbReference>
<evidence type="ECO:0000313" key="3">
    <source>
        <dbReference type="Proteomes" id="UP001562425"/>
    </source>
</evidence>
<keyword evidence="3" id="KW-1185">Reference proteome</keyword>
<evidence type="ECO:0000313" key="2">
    <source>
        <dbReference type="EMBL" id="KAL1397232.1"/>
    </source>
</evidence>
<proteinExistence type="predicted"/>
<organism evidence="2 3">
    <name type="scientific">Culex pipiens pipiens</name>
    <name type="common">Northern house mosquito</name>
    <dbReference type="NCBI Taxonomy" id="38569"/>
    <lineage>
        <taxon>Eukaryota</taxon>
        <taxon>Metazoa</taxon>
        <taxon>Ecdysozoa</taxon>
        <taxon>Arthropoda</taxon>
        <taxon>Hexapoda</taxon>
        <taxon>Insecta</taxon>
        <taxon>Pterygota</taxon>
        <taxon>Neoptera</taxon>
        <taxon>Endopterygota</taxon>
        <taxon>Diptera</taxon>
        <taxon>Nematocera</taxon>
        <taxon>Culicoidea</taxon>
        <taxon>Culicidae</taxon>
        <taxon>Culicinae</taxon>
        <taxon>Culicini</taxon>
        <taxon>Culex</taxon>
        <taxon>Culex</taxon>
    </lineage>
</organism>
<comment type="caution">
    <text evidence="2">The sequence shown here is derived from an EMBL/GenBank/DDBJ whole genome shotgun (WGS) entry which is preliminary data.</text>
</comment>